<dbReference type="InterPro" id="IPR014875">
    <property type="entry name" value="Mor_transcription_activator"/>
</dbReference>
<organism evidence="2 3">
    <name type="scientific">Paraclostridium sordellii</name>
    <name type="common">Clostridium sordellii</name>
    <dbReference type="NCBI Taxonomy" id="1505"/>
    <lineage>
        <taxon>Bacteria</taxon>
        <taxon>Bacillati</taxon>
        <taxon>Bacillota</taxon>
        <taxon>Clostridia</taxon>
        <taxon>Peptostreptococcales</taxon>
        <taxon>Peptostreptococcaceae</taxon>
        <taxon>Paraclostridium</taxon>
    </lineage>
</organism>
<dbReference type="Proteomes" id="UP000049127">
    <property type="component" value="Unassembled WGS sequence"/>
</dbReference>
<dbReference type="RefSeq" id="WP_055333661.1">
    <property type="nucleotide sequence ID" value="NZ_CDNH01000003.1"/>
</dbReference>
<sequence>MEDKILKFVSVDDVPEGCRDLVEVFGMDVFIRLIEFCGGSSIYLPSKGSVFRNARNRVIRDEFDGGNFRELSGRFGISDMQIRNIVR</sequence>
<evidence type="ECO:0000313" key="2">
    <source>
        <dbReference type="EMBL" id="CEQ03482.1"/>
    </source>
</evidence>
<dbReference type="EMBL" id="CEKZ01000003">
    <property type="protein sequence ID" value="CEQ03482.1"/>
    <property type="molecule type" value="Genomic_DNA"/>
</dbReference>
<proteinExistence type="predicted"/>
<feature type="domain" description="Mor transcription activator" evidence="1">
    <location>
        <begin position="20"/>
        <end position="87"/>
    </location>
</feature>
<protein>
    <submittedName>
        <fullName evidence="2">Transcriptional regulator</fullName>
    </submittedName>
</protein>
<dbReference type="InterPro" id="IPR009057">
    <property type="entry name" value="Homeodomain-like_sf"/>
</dbReference>
<dbReference type="OrthoDB" id="1957300at2"/>
<evidence type="ECO:0000313" key="3">
    <source>
        <dbReference type="Proteomes" id="UP000049127"/>
    </source>
</evidence>
<reference evidence="3" key="1">
    <citation type="submission" date="2015-01" db="EMBL/GenBank/DDBJ databases">
        <authorList>
            <person name="Aslett M.A."/>
            <person name="De Silva N."/>
        </authorList>
    </citation>
    <scope>NUCLEOTIDE SEQUENCE [LARGE SCALE GENOMIC DNA]</scope>
    <source>
        <strain evidence="3">R28058</strain>
    </source>
</reference>
<dbReference type="AlphaFoldDB" id="A0A0C7Q7C3"/>
<dbReference type="Gene3D" id="1.10.10.60">
    <property type="entry name" value="Homeodomain-like"/>
    <property type="match status" value="1"/>
</dbReference>
<gene>
    <name evidence="2" type="ORF">R28058_12151</name>
</gene>
<name>A0A0C7Q7C3_PARSO</name>
<dbReference type="Pfam" id="PF08765">
    <property type="entry name" value="Mor"/>
    <property type="match status" value="1"/>
</dbReference>
<dbReference type="SUPFAM" id="SSF46689">
    <property type="entry name" value="Homeodomain-like"/>
    <property type="match status" value="1"/>
</dbReference>
<accession>A0A0C7Q7C3</accession>
<evidence type="ECO:0000259" key="1">
    <source>
        <dbReference type="Pfam" id="PF08765"/>
    </source>
</evidence>